<dbReference type="AlphaFoldDB" id="A0A6B4WN88"/>
<organism evidence="1 2">
    <name type="scientific">Clostridium botulinum</name>
    <dbReference type="NCBI Taxonomy" id="1491"/>
    <lineage>
        <taxon>Bacteria</taxon>
        <taxon>Bacillati</taxon>
        <taxon>Bacillota</taxon>
        <taxon>Clostridia</taxon>
        <taxon>Eubacteriales</taxon>
        <taxon>Clostridiaceae</taxon>
        <taxon>Clostridium</taxon>
    </lineage>
</organism>
<dbReference type="Proteomes" id="UP000478995">
    <property type="component" value="Unassembled WGS sequence"/>
</dbReference>
<comment type="caution">
    <text evidence="1">The sequence shown here is derived from an EMBL/GenBank/DDBJ whole genome shotgun (WGS) entry which is preliminary data.</text>
</comment>
<evidence type="ECO:0000313" key="2">
    <source>
        <dbReference type="Proteomes" id="UP000478995"/>
    </source>
</evidence>
<evidence type="ECO:0000313" key="1">
    <source>
        <dbReference type="EMBL" id="NFG16269.1"/>
    </source>
</evidence>
<gene>
    <name evidence="1" type="ORF">FC794_05580</name>
</gene>
<proteinExistence type="predicted"/>
<dbReference type="Pfam" id="PF13787">
    <property type="entry name" value="HXXEE"/>
    <property type="match status" value="1"/>
</dbReference>
<accession>A0A6B4WN88</accession>
<dbReference type="InterPro" id="IPR025671">
    <property type="entry name" value="HXXEE"/>
</dbReference>
<sequence length="80" mass="9219">MAFTLHLILHCFQALIVRKYIPAIITSVICLPICIYITKHVVELFPLSTIILYSTLSFIIMAFNLGVIYKGMDIFNKWLN</sequence>
<name>A0A6B4WN88_CLOBO</name>
<dbReference type="EMBL" id="SWOY01000001">
    <property type="protein sequence ID" value="NFG16269.1"/>
    <property type="molecule type" value="Genomic_DNA"/>
</dbReference>
<dbReference type="RefSeq" id="WP_078983264.1">
    <property type="nucleotide sequence ID" value="NZ_AP014696.1"/>
</dbReference>
<protein>
    <submittedName>
        <fullName evidence="1">HXXEE domain-containing protein</fullName>
    </submittedName>
</protein>
<reference evidence="1 2" key="1">
    <citation type="submission" date="2019-04" db="EMBL/GenBank/DDBJ databases">
        <title>Genome sequencing of Clostridium botulinum Groups I-IV and Clostridium butyricum.</title>
        <authorList>
            <person name="Brunt J."/>
            <person name="Van Vliet A.H.M."/>
            <person name="Stringer S.C."/>
            <person name="Carter A.T."/>
            <person name="Peck M.W."/>
        </authorList>
    </citation>
    <scope>NUCLEOTIDE SEQUENCE [LARGE SCALE GENOMIC DNA]</scope>
    <source>
        <strain evidence="1 2">IFR 18/037</strain>
    </source>
</reference>
<dbReference type="GeneID" id="44146730"/>
<dbReference type="OrthoDB" id="5195477at2"/>